<dbReference type="Gene3D" id="3.90.120.10">
    <property type="entry name" value="DNA Methylase, subunit A, domain 2"/>
    <property type="match status" value="1"/>
</dbReference>
<organism evidence="9 10">
    <name type="scientific">Nitrosomonas aestuarii</name>
    <dbReference type="NCBI Taxonomy" id="52441"/>
    <lineage>
        <taxon>Bacteria</taxon>
        <taxon>Pseudomonadati</taxon>
        <taxon>Pseudomonadota</taxon>
        <taxon>Betaproteobacteria</taxon>
        <taxon>Nitrosomonadales</taxon>
        <taxon>Nitrosomonadaceae</taxon>
        <taxon>Nitrosomonas</taxon>
    </lineage>
</organism>
<dbReference type="EC" id="2.1.1.37" evidence="8"/>
<sequence length="417" mass="46398">MRGITSKEAKTKEKANKRSAFTVIDLFAGAGGLSEGLREAGFRALYANEIVRSYSETYTLNHPETAIDQRDIRTVDAKAIREQLGIERGELDLIAGGPPCQGFSINAPVRSNEDARNHLFRDYLRFVDEFYPRAVLIENVPGLVSFEGGMTLQAILTELGNHGYQSDVRILYAPHYGVPQTRWRTIIIGLRGGQEVHAFPEPAYEAPIRVNFTSSFDGRNIVALPGEVELPRFISVKDAIDDLPELINGEAGAEIKHYRTTPQNNFQKAMRASSKGVVNHEAARLSKINMDRLSHIPHGGNWTDIPVGLLPKGMQRARRSDHTKRYGRVNPDGLASTILTKCDPHWGAYFHYSQDRTFTVREAARIQTFPDTFQFTGSRAEQYEQVGNAVPPLLAAEIGRSLAAALEADQKDLKKVV</sequence>
<evidence type="ECO:0000256" key="7">
    <source>
        <dbReference type="RuleBase" id="RU000416"/>
    </source>
</evidence>
<dbReference type="SUPFAM" id="SSF53335">
    <property type="entry name" value="S-adenosyl-L-methionine-dependent methyltransferases"/>
    <property type="match status" value="1"/>
</dbReference>
<dbReference type="RefSeq" id="WP_211753449.1">
    <property type="nucleotide sequence ID" value="NZ_FOSP01000031.1"/>
</dbReference>
<dbReference type="GO" id="GO:0009307">
    <property type="term" value="P:DNA restriction-modification system"/>
    <property type="evidence" value="ECO:0007669"/>
    <property type="project" value="UniProtKB-KW"/>
</dbReference>
<dbReference type="AlphaFoldDB" id="A0A1I4EY02"/>
<proteinExistence type="inferred from homology"/>
<dbReference type="Proteomes" id="UP000199533">
    <property type="component" value="Unassembled WGS sequence"/>
</dbReference>
<dbReference type="NCBIfam" id="TIGR00675">
    <property type="entry name" value="dcm"/>
    <property type="match status" value="1"/>
</dbReference>
<evidence type="ECO:0000256" key="4">
    <source>
        <dbReference type="ARBA" id="ARBA00022747"/>
    </source>
</evidence>
<evidence type="ECO:0000256" key="5">
    <source>
        <dbReference type="ARBA" id="ARBA00047422"/>
    </source>
</evidence>
<dbReference type="EMBL" id="FOSP01000031">
    <property type="protein sequence ID" value="SFL09457.1"/>
    <property type="molecule type" value="Genomic_DNA"/>
</dbReference>
<dbReference type="InterPro" id="IPR018117">
    <property type="entry name" value="C5_DNA_meth_AS"/>
</dbReference>
<keyword evidence="3 6" id="KW-0949">S-adenosyl-L-methionine</keyword>
<keyword evidence="10" id="KW-1185">Reference proteome</keyword>
<evidence type="ECO:0000256" key="8">
    <source>
        <dbReference type="RuleBase" id="RU000417"/>
    </source>
</evidence>
<dbReference type="GO" id="GO:0003677">
    <property type="term" value="F:DNA binding"/>
    <property type="evidence" value="ECO:0007669"/>
    <property type="project" value="TreeGrafter"/>
</dbReference>
<dbReference type="GO" id="GO:0032259">
    <property type="term" value="P:methylation"/>
    <property type="evidence" value="ECO:0007669"/>
    <property type="project" value="UniProtKB-KW"/>
</dbReference>
<dbReference type="Gene3D" id="3.40.50.150">
    <property type="entry name" value="Vaccinia Virus protein VP39"/>
    <property type="match status" value="1"/>
</dbReference>
<evidence type="ECO:0000256" key="2">
    <source>
        <dbReference type="ARBA" id="ARBA00022679"/>
    </source>
</evidence>
<keyword evidence="1 6" id="KW-0489">Methyltransferase</keyword>
<dbReference type="PRINTS" id="PR00105">
    <property type="entry name" value="C5METTRFRASE"/>
</dbReference>
<comment type="similarity">
    <text evidence="6 7">Belongs to the class I-like SAM-binding methyltransferase superfamily. C5-methyltransferase family.</text>
</comment>
<dbReference type="InterPro" id="IPR001525">
    <property type="entry name" value="C5_MeTfrase"/>
</dbReference>
<comment type="catalytic activity">
    <reaction evidence="5 8">
        <text>a 2'-deoxycytidine in DNA + S-adenosyl-L-methionine = a 5-methyl-2'-deoxycytidine in DNA + S-adenosyl-L-homocysteine + H(+)</text>
        <dbReference type="Rhea" id="RHEA:13681"/>
        <dbReference type="Rhea" id="RHEA-COMP:11369"/>
        <dbReference type="Rhea" id="RHEA-COMP:11370"/>
        <dbReference type="ChEBI" id="CHEBI:15378"/>
        <dbReference type="ChEBI" id="CHEBI:57856"/>
        <dbReference type="ChEBI" id="CHEBI:59789"/>
        <dbReference type="ChEBI" id="CHEBI:85452"/>
        <dbReference type="ChEBI" id="CHEBI:85454"/>
        <dbReference type="EC" id="2.1.1.37"/>
    </reaction>
</comment>
<feature type="active site" evidence="6">
    <location>
        <position position="100"/>
    </location>
</feature>
<evidence type="ECO:0000313" key="10">
    <source>
        <dbReference type="Proteomes" id="UP000199533"/>
    </source>
</evidence>
<evidence type="ECO:0000256" key="6">
    <source>
        <dbReference type="PROSITE-ProRule" id="PRU01016"/>
    </source>
</evidence>
<dbReference type="STRING" id="52441.SAMN05216302_103110"/>
<keyword evidence="2 6" id="KW-0808">Transferase</keyword>
<dbReference type="PANTHER" id="PTHR10629">
    <property type="entry name" value="CYTOSINE-SPECIFIC METHYLTRANSFERASE"/>
    <property type="match status" value="1"/>
</dbReference>
<dbReference type="PANTHER" id="PTHR10629:SF52">
    <property type="entry name" value="DNA (CYTOSINE-5)-METHYLTRANSFERASE 1"/>
    <property type="match status" value="1"/>
</dbReference>
<dbReference type="InterPro" id="IPR050390">
    <property type="entry name" value="C5-Methyltransferase"/>
</dbReference>
<reference evidence="10" key="1">
    <citation type="submission" date="2016-10" db="EMBL/GenBank/DDBJ databases">
        <authorList>
            <person name="Varghese N."/>
            <person name="Submissions S."/>
        </authorList>
    </citation>
    <scope>NUCLEOTIDE SEQUENCE [LARGE SCALE GENOMIC DNA]</scope>
    <source>
        <strain evidence="10">Nm69</strain>
    </source>
</reference>
<dbReference type="PROSITE" id="PS00094">
    <property type="entry name" value="C5_MTASE_1"/>
    <property type="match status" value="1"/>
</dbReference>
<dbReference type="GO" id="GO:0003886">
    <property type="term" value="F:DNA (cytosine-5-)-methyltransferase activity"/>
    <property type="evidence" value="ECO:0007669"/>
    <property type="project" value="UniProtKB-EC"/>
</dbReference>
<dbReference type="Pfam" id="PF00145">
    <property type="entry name" value="DNA_methylase"/>
    <property type="match status" value="1"/>
</dbReference>
<evidence type="ECO:0000256" key="3">
    <source>
        <dbReference type="ARBA" id="ARBA00022691"/>
    </source>
</evidence>
<dbReference type="GO" id="GO:0044027">
    <property type="term" value="P:negative regulation of gene expression via chromosomal CpG island methylation"/>
    <property type="evidence" value="ECO:0007669"/>
    <property type="project" value="TreeGrafter"/>
</dbReference>
<dbReference type="InterPro" id="IPR029063">
    <property type="entry name" value="SAM-dependent_MTases_sf"/>
</dbReference>
<keyword evidence="4" id="KW-0680">Restriction system</keyword>
<accession>A0A1I4EY02</accession>
<protein>
    <recommendedName>
        <fullName evidence="8">Cytosine-specific methyltransferase</fullName>
        <ecNumber evidence="8">2.1.1.37</ecNumber>
    </recommendedName>
</protein>
<name>A0A1I4EY02_9PROT</name>
<gene>
    <name evidence="9" type="ORF">SAMN05216302_103110</name>
</gene>
<dbReference type="PROSITE" id="PS51679">
    <property type="entry name" value="SAM_MT_C5"/>
    <property type="match status" value="1"/>
</dbReference>
<evidence type="ECO:0000256" key="1">
    <source>
        <dbReference type="ARBA" id="ARBA00022603"/>
    </source>
</evidence>
<evidence type="ECO:0000313" key="9">
    <source>
        <dbReference type="EMBL" id="SFL09457.1"/>
    </source>
</evidence>